<feature type="domain" description="HTH lysR-type" evidence="5">
    <location>
        <begin position="6"/>
        <end position="63"/>
    </location>
</feature>
<evidence type="ECO:0000313" key="6">
    <source>
        <dbReference type="EMBL" id="NWF45811.1"/>
    </source>
</evidence>
<sequence length="287" mass="30905">MARTDLQMDWLRAFVAVVDNGSLSAAAPQVHRSQSAVSMQLLKLEEAVGGAVLRRGPRHLSLTPLGTELLGYARRILALHGEALTALTGPTLSGQVRLGVPDDYAASYLTPVLRSYAARHAAVEIVLDCEQSTSLIPKVQRGELDLALVSRDHQRRGTLLFHEPLVWIGAPQFEVWRNTPLPIAVYEPSSLARRSTIAALEAQGRAYRVVYNSSSLPGQLAAVESGLAIAVLTRCSAPPHLVILGERQGLPPLDAMAVAVYRSKASRTNPAVDALHELVLQTLSKPA</sequence>
<evidence type="ECO:0000313" key="7">
    <source>
        <dbReference type="Proteomes" id="UP000545507"/>
    </source>
</evidence>
<dbReference type="InterPro" id="IPR050176">
    <property type="entry name" value="LTTR"/>
</dbReference>
<dbReference type="EMBL" id="VYGV01000007">
    <property type="protein sequence ID" value="NWF45811.1"/>
    <property type="molecule type" value="Genomic_DNA"/>
</dbReference>
<dbReference type="GO" id="GO:0003700">
    <property type="term" value="F:DNA-binding transcription factor activity"/>
    <property type="evidence" value="ECO:0007669"/>
    <property type="project" value="InterPro"/>
</dbReference>
<evidence type="ECO:0000256" key="3">
    <source>
        <dbReference type="ARBA" id="ARBA00023125"/>
    </source>
</evidence>
<dbReference type="RefSeq" id="WP_177135696.1">
    <property type="nucleotide sequence ID" value="NZ_VYGV01000007.1"/>
</dbReference>
<evidence type="ECO:0000256" key="2">
    <source>
        <dbReference type="ARBA" id="ARBA00023015"/>
    </source>
</evidence>
<dbReference type="Gene3D" id="3.40.190.10">
    <property type="entry name" value="Periplasmic binding protein-like II"/>
    <property type="match status" value="2"/>
</dbReference>
<comment type="similarity">
    <text evidence="1">Belongs to the LysR transcriptional regulatory family.</text>
</comment>
<name>A0A7Y8KY03_9BURK</name>
<evidence type="ECO:0000256" key="4">
    <source>
        <dbReference type="ARBA" id="ARBA00023163"/>
    </source>
</evidence>
<dbReference type="AlphaFoldDB" id="A0A7Y8KY03"/>
<dbReference type="SUPFAM" id="SSF46785">
    <property type="entry name" value="Winged helix' DNA-binding domain"/>
    <property type="match status" value="1"/>
</dbReference>
<dbReference type="Gene3D" id="1.10.10.10">
    <property type="entry name" value="Winged helix-like DNA-binding domain superfamily/Winged helix DNA-binding domain"/>
    <property type="match status" value="1"/>
</dbReference>
<protein>
    <submittedName>
        <fullName evidence="6">LysR family transcriptional regulator</fullName>
    </submittedName>
</protein>
<dbReference type="Pfam" id="PF00126">
    <property type="entry name" value="HTH_1"/>
    <property type="match status" value="1"/>
</dbReference>
<proteinExistence type="inferred from homology"/>
<evidence type="ECO:0000259" key="5">
    <source>
        <dbReference type="PROSITE" id="PS50931"/>
    </source>
</evidence>
<comment type="caution">
    <text evidence="6">The sequence shown here is derived from an EMBL/GenBank/DDBJ whole genome shotgun (WGS) entry which is preliminary data.</text>
</comment>
<dbReference type="GO" id="GO:0003677">
    <property type="term" value="F:DNA binding"/>
    <property type="evidence" value="ECO:0007669"/>
    <property type="project" value="UniProtKB-KW"/>
</dbReference>
<keyword evidence="7" id="KW-1185">Reference proteome</keyword>
<dbReference type="InterPro" id="IPR036388">
    <property type="entry name" value="WH-like_DNA-bd_sf"/>
</dbReference>
<gene>
    <name evidence="6" type="ORF">F3K02_11200</name>
</gene>
<dbReference type="InterPro" id="IPR000847">
    <property type="entry name" value="LysR_HTH_N"/>
</dbReference>
<dbReference type="PROSITE" id="PS50931">
    <property type="entry name" value="HTH_LYSR"/>
    <property type="match status" value="1"/>
</dbReference>
<keyword evidence="4" id="KW-0804">Transcription</keyword>
<reference evidence="6 7" key="1">
    <citation type="submission" date="2019-09" db="EMBL/GenBank/DDBJ databases">
        <title>Hydrogenophaga aromatica sp. nov., isolated from a para-xylene-degrading enrichment culture.</title>
        <authorList>
            <person name="Tancsics A."/>
            <person name="Banerjee S."/>
        </authorList>
    </citation>
    <scope>NUCLEOTIDE SEQUENCE [LARGE SCALE GENOMIC DNA]</scope>
    <source>
        <strain evidence="6 7">D2P1</strain>
    </source>
</reference>
<dbReference type="PANTHER" id="PTHR30579:SF7">
    <property type="entry name" value="HTH-TYPE TRANSCRIPTIONAL REGULATOR LRHA-RELATED"/>
    <property type="match status" value="1"/>
</dbReference>
<dbReference type="SUPFAM" id="SSF53850">
    <property type="entry name" value="Periplasmic binding protein-like II"/>
    <property type="match status" value="1"/>
</dbReference>
<dbReference type="Proteomes" id="UP000545507">
    <property type="component" value="Unassembled WGS sequence"/>
</dbReference>
<dbReference type="Pfam" id="PF03466">
    <property type="entry name" value="LysR_substrate"/>
    <property type="match status" value="1"/>
</dbReference>
<keyword evidence="2" id="KW-0805">Transcription regulation</keyword>
<evidence type="ECO:0000256" key="1">
    <source>
        <dbReference type="ARBA" id="ARBA00009437"/>
    </source>
</evidence>
<dbReference type="InterPro" id="IPR005119">
    <property type="entry name" value="LysR_subst-bd"/>
</dbReference>
<dbReference type="PANTHER" id="PTHR30579">
    <property type="entry name" value="TRANSCRIPTIONAL REGULATOR"/>
    <property type="match status" value="1"/>
</dbReference>
<dbReference type="InterPro" id="IPR036390">
    <property type="entry name" value="WH_DNA-bd_sf"/>
</dbReference>
<organism evidence="6 7">
    <name type="scientific">Hydrogenophaga aromaticivorans</name>
    <dbReference type="NCBI Taxonomy" id="2610898"/>
    <lineage>
        <taxon>Bacteria</taxon>
        <taxon>Pseudomonadati</taxon>
        <taxon>Pseudomonadota</taxon>
        <taxon>Betaproteobacteria</taxon>
        <taxon>Burkholderiales</taxon>
        <taxon>Comamonadaceae</taxon>
        <taxon>Hydrogenophaga</taxon>
    </lineage>
</organism>
<keyword evidence="3" id="KW-0238">DNA-binding</keyword>
<accession>A0A7Y8KY03</accession>